<evidence type="ECO:0000313" key="2">
    <source>
        <dbReference type="Proteomes" id="UP000193244"/>
    </source>
</evidence>
<proteinExistence type="predicted"/>
<evidence type="ECO:0000313" key="1">
    <source>
        <dbReference type="EMBL" id="SMG28577.1"/>
    </source>
</evidence>
<dbReference type="AlphaFoldDB" id="A0A1X7JKA6"/>
<dbReference type="Proteomes" id="UP000193244">
    <property type="component" value="Unassembled WGS sequence"/>
</dbReference>
<accession>A0A1X7JKA6</accession>
<name>A0A1X7JKA6_9MICO</name>
<reference evidence="2" key="1">
    <citation type="submission" date="2017-04" db="EMBL/GenBank/DDBJ databases">
        <authorList>
            <person name="Varghese N."/>
            <person name="Submissions S."/>
        </authorList>
    </citation>
    <scope>NUCLEOTIDE SEQUENCE [LARGE SCALE GENOMIC DNA]</scope>
    <source>
        <strain evidence="2">VKM Ac-2510</strain>
    </source>
</reference>
<sequence length="161" mass="17566">MSGDNLLGLPETLLSEDTAVMEALAERSPATAADLGELVKRFPTSSLLWALLAEELWAVGAVLPSYAYARVGYHRGLDALRKGGWRGQGPVPWSHEPNRGVLLSLYTLRRAAEAFGEVDEVKRLGDFLQMSDPRAIDAIEATIRPVNDQPVTEAIIIRGQD</sequence>
<dbReference type="PIRSF" id="PIRSF017349">
    <property type="entry name" value="UCP017349"/>
    <property type="match status" value="1"/>
</dbReference>
<organism evidence="1 2">
    <name type="scientific">Agreia pratensis</name>
    <dbReference type="NCBI Taxonomy" id="150121"/>
    <lineage>
        <taxon>Bacteria</taxon>
        <taxon>Bacillati</taxon>
        <taxon>Actinomycetota</taxon>
        <taxon>Actinomycetes</taxon>
        <taxon>Micrococcales</taxon>
        <taxon>Microbacteriaceae</taxon>
        <taxon>Agreia</taxon>
    </lineage>
</organism>
<dbReference type="Pfam" id="PF11349">
    <property type="entry name" value="DUF3151"/>
    <property type="match status" value="1"/>
</dbReference>
<dbReference type="STRING" id="150121.SAMN06296010_1468"/>
<dbReference type="RefSeq" id="WP_085484490.1">
    <property type="nucleotide sequence ID" value="NZ_FXAY01000002.1"/>
</dbReference>
<gene>
    <name evidence="1" type="ORF">SAMN06296010_1468</name>
</gene>
<dbReference type="EMBL" id="FXAY01000002">
    <property type="protein sequence ID" value="SMG28577.1"/>
    <property type="molecule type" value="Genomic_DNA"/>
</dbReference>
<dbReference type="InterPro" id="IPR014487">
    <property type="entry name" value="DUF3151"/>
</dbReference>
<protein>
    <recommendedName>
        <fullName evidence="3">DUF3151 domain-containing protein</fullName>
    </recommendedName>
</protein>
<keyword evidence="2" id="KW-1185">Reference proteome</keyword>
<evidence type="ECO:0008006" key="3">
    <source>
        <dbReference type="Google" id="ProtNLM"/>
    </source>
</evidence>
<dbReference type="OrthoDB" id="3826919at2"/>